<dbReference type="RefSeq" id="WP_108113720.1">
    <property type="nucleotide sequence ID" value="NZ_QBKT01000002.1"/>
</dbReference>
<proteinExistence type="predicted"/>
<evidence type="ECO:0000313" key="2">
    <source>
        <dbReference type="Proteomes" id="UP000244090"/>
    </source>
</evidence>
<dbReference type="OrthoDB" id="1201484at2"/>
<evidence type="ECO:0000313" key="1">
    <source>
        <dbReference type="EMBL" id="PTX62735.1"/>
    </source>
</evidence>
<reference evidence="1 2" key="1">
    <citation type="submission" date="2018-04" db="EMBL/GenBank/DDBJ databases">
        <title>Genomic Encyclopedia of Archaeal and Bacterial Type Strains, Phase II (KMG-II): from individual species to whole genera.</title>
        <authorList>
            <person name="Goeker M."/>
        </authorList>
    </citation>
    <scope>NUCLEOTIDE SEQUENCE [LARGE SCALE GENOMIC DNA]</scope>
    <source>
        <strain evidence="1 2">DSM 25731</strain>
    </source>
</reference>
<keyword evidence="2" id="KW-1185">Reference proteome</keyword>
<evidence type="ECO:0008006" key="3">
    <source>
        <dbReference type="Google" id="ProtNLM"/>
    </source>
</evidence>
<accession>A0A2T6C340</accession>
<name>A0A2T6C340_9FLAO</name>
<sequence length="186" mass="22219">MKDEETVKKQKWYKRFFDVCQKYRLFTYIPILVLSVSSFSLRQKNEVLVDRVGRLETLNETLVSNMILYNRGFETFPMPIFQKLKRGNRFIAQYFNPAYVQLMGHNFSYNRYAYIGKTDYEYFSKRTADLYYSYDVSVAFTGIPMKIAVTIKDSSDTKLNVDVMKWRQIREKDTLIYGMIILEKPM</sequence>
<protein>
    <recommendedName>
        <fullName evidence="3">PAS domain-containing protein</fullName>
    </recommendedName>
</protein>
<gene>
    <name evidence="1" type="ORF">C8N46_102135</name>
</gene>
<dbReference type="Proteomes" id="UP000244090">
    <property type="component" value="Unassembled WGS sequence"/>
</dbReference>
<dbReference type="AlphaFoldDB" id="A0A2T6C340"/>
<dbReference type="EMBL" id="QBKT01000002">
    <property type="protein sequence ID" value="PTX62735.1"/>
    <property type="molecule type" value="Genomic_DNA"/>
</dbReference>
<organism evidence="1 2">
    <name type="scientific">Kordia periserrulae</name>
    <dbReference type="NCBI Taxonomy" id="701523"/>
    <lineage>
        <taxon>Bacteria</taxon>
        <taxon>Pseudomonadati</taxon>
        <taxon>Bacteroidota</taxon>
        <taxon>Flavobacteriia</taxon>
        <taxon>Flavobacteriales</taxon>
        <taxon>Flavobacteriaceae</taxon>
        <taxon>Kordia</taxon>
    </lineage>
</organism>
<comment type="caution">
    <text evidence="1">The sequence shown here is derived from an EMBL/GenBank/DDBJ whole genome shotgun (WGS) entry which is preliminary data.</text>
</comment>